<name>A0ABR2KY86_9EUKA</name>
<protein>
    <submittedName>
        <fullName evidence="3">Uncharacterized protein</fullName>
    </submittedName>
</protein>
<feature type="compositionally biased region" description="Low complexity" evidence="1">
    <location>
        <begin position="23"/>
        <end position="33"/>
    </location>
</feature>
<sequence length="102" mass="10990">MSSHHSSASSTHNSSYGTPSPSPKRSSSSRSLPSDLPVKIAITVAISIVIVSILIYIAGVPSIELHTKTMTTEQFLSLPNKFLIYLLTILGSAAGAYYYFRN</sequence>
<keyword evidence="2" id="KW-0812">Transmembrane</keyword>
<keyword evidence="2" id="KW-0472">Membrane</keyword>
<comment type="caution">
    <text evidence="3">The sequence shown here is derived from an EMBL/GenBank/DDBJ whole genome shotgun (WGS) entry which is preliminary data.</text>
</comment>
<feature type="transmembrane region" description="Helical" evidence="2">
    <location>
        <begin position="82"/>
        <end position="100"/>
    </location>
</feature>
<organism evidence="3 4">
    <name type="scientific">Tritrichomonas musculus</name>
    <dbReference type="NCBI Taxonomy" id="1915356"/>
    <lineage>
        <taxon>Eukaryota</taxon>
        <taxon>Metamonada</taxon>
        <taxon>Parabasalia</taxon>
        <taxon>Tritrichomonadida</taxon>
        <taxon>Tritrichomonadidae</taxon>
        <taxon>Tritrichomonas</taxon>
    </lineage>
</organism>
<proteinExistence type="predicted"/>
<evidence type="ECO:0000256" key="2">
    <source>
        <dbReference type="SAM" id="Phobius"/>
    </source>
</evidence>
<keyword evidence="4" id="KW-1185">Reference proteome</keyword>
<dbReference type="EMBL" id="JAPFFF010000002">
    <property type="protein sequence ID" value="KAK8896078.1"/>
    <property type="molecule type" value="Genomic_DNA"/>
</dbReference>
<accession>A0ABR2KY86</accession>
<evidence type="ECO:0000313" key="3">
    <source>
        <dbReference type="EMBL" id="KAK8896078.1"/>
    </source>
</evidence>
<feature type="compositionally biased region" description="Low complexity" evidence="1">
    <location>
        <begin position="1"/>
        <end position="15"/>
    </location>
</feature>
<reference evidence="3 4" key="1">
    <citation type="submission" date="2024-04" db="EMBL/GenBank/DDBJ databases">
        <title>Tritrichomonas musculus Genome.</title>
        <authorList>
            <person name="Alves-Ferreira E."/>
            <person name="Grigg M."/>
            <person name="Lorenzi H."/>
            <person name="Galac M."/>
        </authorList>
    </citation>
    <scope>NUCLEOTIDE SEQUENCE [LARGE SCALE GENOMIC DNA]</scope>
    <source>
        <strain evidence="3 4">EAF2021</strain>
    </source>
</reference>
<keyword evidence="2" id="KW-1133">Transmembrane helix</keyword>
<gene>
    <name evidence="3" type="ORF">M9Y10_013968</name>
</gene>
<feature type="region of interest" description="Disordered" evidence="1">
    <location>
        <begin position="1"/>
        <end position="33"/>
    </location>
</feature>
<evidence type="ECO:0000256" key="1">
    <source>
        <dbReference type="SAM" id="MobiDB-lite"/>
    </source>
</evidence>
<dbReference type="Proteomes" id="UP001470230">
    <property type="component" value="Unassembled WGS sequence"/>
</dbReference>
<evidence type="ECO:0000313" key="4">
    <source>
        <dbReference type="Proteomes" id="UP001470230"/>
    </source>
</evidence>
<feature type="transmembrane region" description="Helical" evidence="2">
    <location>
        <begin position="40"/>
        <end position="61"/>
    </location>
</feature>